<keyword evidence="11" id="KW-1185">Reference proteome</keyword>
<protein>
    <submittedName>
        <fullName evidence="10">4Fe-4S dicluster domain-containing protein</fullName>
    </submittedName>
    <submittedName>
        <fullName evidence="9">Ferredoxin I</fullName>
    </submittedName>
</protein>
<keyword evidence="2" id="KW-0813">Transport</keyword>
<dbReference type="STRING" id="1453999.AW06_003581"/>
<proteinExistence type="predicted"/>
<evidence type="ECO:0000313" key="9">
    <source>
        <dbReference type="EMBL" id="KFB75363.1"/>
    </source>
</evidence>
<dbReference type="PROSITE" id="PS51379">
    <property type="entry name" value="4FE4S_FER_2"/>
    <property type="match status" value="1"/>
</dbReference>
<dbReference type="Pfam" id="PF13187">
    <property type="entry name" value="Fer4_9"/>
    <property type="match status" value="1"/>
</dbReference>
<sequence>MAMKIIQAECTSCGDCKPVCPTSSITSKAGMYKINVDTCTECEGEFDSPQCLDACPAGESCIVFL</sequence>
<keyword evidence="3" id="KW-0004">4Fe-4S</keyword>
<reference evidence="9 11" key="1">
    <citation type="submission" date="2014-02" db="EMBL/GenBank/DDBJ databases">
        <title>Expanding our view of genomic diversity in Candidatus Accumulibacter clades.</title>
        <authorList>
            <person name="Skennerton C.T."/>
            <person name="Barr J.J."/>
            <person name="Slater F.R."/>
            <person name="Bond P.L."/>
            <person name="Tyson G.W."/>
        </authorList>
    </citation>
    <scope>NUCLEOTIDE SEQUENCE [LARGE SCALE GENOMIC DNA]</scope>
    <source>
        <strain evidence="11">SK-02</strain>
    </source>
</reference>
<dbReference type="Gene3D" id="3.30.70.20">
    <property type="match status" value="1"/>
</dbReference>
<dbReference type="SUPFAM" id="SSF54862">
    <property type="entry name" value="4Fe-4S ferredoxins"/>
    <property type="match status" value="1"/>
</dbReference>
<evidence type="ECO:0000313" key="12">
    <source>
        <dbReference type="Proteomes" id="UP000509684"/>
    </source>
</evidence>
<dbReference type="AlphaFoldDB" id="A0A080M278"/>
<dbReference type="KEGG" id="acog:HWD57_07925"/>
<dbReference type="Proteomes" id="UP000509684">
    <property type="component" value="Chromosome"/>
</dbReference>
<dbReference type="InterPro" id="IPR017896">
    <property type="entry name" value="4Fe4S_Fe-S-bd"/>
</dbReference>
<organism evidence="9 11">
    <name type="scientific">Candidatus Accumulibacter cognatus</name>
    <dbReference type="NCBI Taxonomy" id="2954383"/>
    <lineage>
        <taxon>Bacteria</taxon>
        <taxon>Pseudomonadati</taxon>
        <taxon>Pseudomonadota</taxon>
        <taxon>Betaproteobacteria</taxon>
        <taxon>Candidatus Accumulibacter</taxon>
    </lineage>
</organism>
<feature type="domain" description="4Fe-4S ferredoxin-type" evidence="8">
    <location>
        <begin position="1"/>
        <end position="30"/>
    </location>
</feature>
<reference evidence="10" key="3">
    <citation type="submission" date="2020-06" db="EMBL/GenBank/DDBJ databases">
        <authorList>
            <person name="Arumugam K."/>
            <person name="Besarab I."/>
            <person name="Haryono M."/>
            <person name="Bagci C."/>
            <person name="Beier S."/>
            <person name="Buchfink B."/>
            <person name="Gorska A."/>
            <person name="Qiu G."/>
            <person name="Huson D.H."/>
            <person name="Williams R.B."/>
        </authorList>
    </citation>
    <scope>NUCLEOTIDE SEQUENCE</scope>
    <source>
        <strain evidence="10">SSA1</strain>
    </source>
</reference>
<keyword evidence="4" id="KW-0479">Metal-binding</keyword>
<dbReference type="GO" id="GO:0046872">
    <property type="term" value="F:metal ion binding"/>
    <property type="evidence" value="ECO:0007669"/>
    <property type="project" value="UniProtKB-KW"/>
</dbReference>
<evidence type="ECO:0000313" key="10">
    <source>
        <dbReference type="EMBL" id="QLH49716.1"/>
    </source>
</evidence>
<evidence type="ECO:0000256" key="6">
    <source>
        <dbReference type="ARBA" id="ARBA00023004"/>
    </source>
</evidence>
<evidence type="ECO:0000256" key="7">
    <source>
        <dbReference type="ARBA" id="ARBA00023014"/>
    </source>
</evidence>
<evidence type="ECO:0000256" key="1">
    <source>
        <dbReference type="ARBA" id="ARBA00001966"/>
    </source>
</evidence>
<keyword evidence="5" id="KW-0249">Electron transport</keyword>
<keyword evidence="6" id="KW-0408">Iron</keyword>
<evidence type="ECO:0000256" key="2">
    <source>
        <dbReference type="ARBA" id="ARBA00022448"/>
    </source>
</evidence>
<evidence type="ECO:0000256" key="4">
    <source>
        <dbReference type="ARBA" id="ARBA00022723"/>
    </source>
</evidence>
<name>A0A080M278_9PROT</name>
<accession>A0A7D5S7N3</accession>
<reference evidence="10 12" key="2">
    <citation type="journal article" date="2019" name="Microbiome">
        <title>Annotated bacterial chromosomes from frame-shift-corrected long-read metagenomic data.</title>
        <authorList>
            <person name="Arumugam K."/>
            <person name="Bagci C."/>
            <person name="Bessarab I."/>
            <person name="Beier S."/>
            <person name="Buchfink B."/>
            <person name="Gorska A."/>
            <person name="Qiu G."/>
            <person name="Huson D.H."/>
            <person name="Williams R.B.H."/>
        </authorList>
    </citation>
    <scope>NUCLEOTIDE SEQUENCE [LARGE SCALE GENOMIC DNA]</scope>
    <source>
        <strain evidence="10">SSA1</strain>
    </source>
</reference>
<dbReference type="PROSITE" id="PS00198">
    <property type="entry name" value="4FE4S_FER_1"/>
    <property type="match status" value="1"/>
</dbReference>
<dbReference type="EMBL" id="JDST02000091">
    <property type="protein sequence ID" value="KFB75363.1"/>
    <property type="molecule type" value="Genomic_DNA"/>
</dbReference>
<dbReference type="InterPro" id="IPR017900">
    <property type="entry name" value="4Fe4S_Fe_S_CS"/>
</dbReference>
<dbReference type="Proteomes" id="UP000021315">
    <property type="component" value="Unassembled WGS sequence"/>
</dbReference>
<dbReference type="FunFam" id="3.30.70.20:FF:000045">
    <property type="entry name" value="Ferredoxin, 4Fe-4S"/>
    <property type="match status" value="1"/>
</dbReference>
<gene>
    <name evidence="9" type="primary">fdxN</name>
    <name evidence="9" type="ORF">AW06_003581</name>
    <name evidence="10" type="ORF">HWD57_07925</name>
</gene>
<evidence type="ECO:0000259" key="8">
    <source>
        <dbReference type="PROSITE" id="PS51379"/>
    </source>
</evidence>
<evidence type="ECO:0000256" key="3">
    <source>
        <dbReference type="ARBA" id="ARBA00022485"/>
    </source>
</evidence>
<dbReference type="RefSeq" id="WP_034952053.1">
    <property type="nucleotide sequence ID" value="NZ_JDST02000091.1"/>
</dbReference>
<keyword evidence="7" id="KW-0411">Iron-sulfur</keyword>
<comment type="cofactor">
    <cofactor evidence="1">
        <name>[4Fe-4S] cluster</name>
        <dbReference type="ChEBI" id="CHEBI:49883"/>
    </cofactor>
</comment>
<accession>A0A080M278</accession>
<dbReference type="GO" id="GO:0051539">
    <property type="term" value="F:4 iron, 4 sulfur cluster binding"/>
    <property type="evidence" value="ECO:0007669"/>
    <property type="project" value="UniProtKB-KW"/>
</dbReference>
<evidence type="ECO:0000313" key="11">
    <source>
        <dbReference type="Proteomes" id="UP000021315"/>
    </source>
</evidence>
<dbReference type="EMBL" id="CP058708">
    <property type="protein sequence ID" value="QLH49716.1"/>
    <property type="molecule type" value="Genomic_DNA"/>
</dbReference>
<evidence type="ECO:0000256" key="5">
    <source>
        <dbReference type="ARBA" id="ARBA00022982"/>
    </source>
</evidence>